<dbReference type="EMBL" id="AMZH03000153">
    <property type="protein sequence ID" value="RRT85223.1"/>
    <property type="molecule type" value="Genomic_DNA"/>
</dbReference>
<evidence type="ECO:0000313" key="2">
    <source>
        <dbReference type="EMBL" id="RRT85223.1"/>
    </source>
</evidence>
<sequence length="118" mass="13749">MRAYPCPHVFFAIVIRLFRADYTDGYGHTGPPVDRYADRLLPGGTTDWGYFCLVPTRNRLLMIDFDRHRPLSGGINRGRRKKKEKKRENLEIQHCSPSTIPNHRTQREEASTRLHGEN</sequence>
<reference evidence="2 3" key="1">
    <citation type="journal article" date="2014" name="Agronomy (Basel)">
        <title>A Draft Genome Sequence for Ensete ventricosum, the Drought-Tolerant Tree Against Hunger.</title>
        <authorList>
            <person name="Harrison J."/>
            <person name="Moore K.A."/>
            <person name="Paszkiewicz K."/>
            <person name="Jones T."/>
            <person name="Grant M."/>
            <person name="Ambacheew D."/>
            <person name="Muzemil S."/>
            <person name="Studholme D.J."/>
        </authorList>
    </citation>
    <scope>NUCLEOTIDE SEQUENCE [LARGE SCALE GENOMIC DNA]</scope>
</reference>
<organism evidence="2 3">
    <name type="scientific">Ensete ventricosum</name>
    <name type="common">Abyssinian banana</name>
    <name type="synonym">Musa ensete</name>
    <dbReference type="NCBI Taxonomy" id="4639"/>
    <lineage>
        <taxon>Eukaryota</taxon>
        <taxon>Viridiplantae</taxon>
        <taxon>Streptophyta</taxon>
        <taxon>Embryophyta</taxon>
        <taxon>Tracheophyta</taxon>
        <taxon>Spermatophyta</taxon>
        <taxon>Magnoliopsida</taxon>
        <taxon>Liliopsida</taxon>
        <taxon>Zingiberales</taxon>
        <taxon>Musaceae</taxon>
        <taxon>Ensete</taxon>
    </lineage>
</organism>
<evidence type="ECO:0000313" key="3">
    <source>
        <dbReference type="Proteomes" id="UP000287651"/>
    </source>
</evidence>
<feature type="region of interest" description="Disordered" evidence="1">
    <location>
        <begin position="72"/>
        <end position="118"/>
    </location>
</feature>
<evidence type="ECO:0000256" key="1">
    <source>
        <dbReference type="SAM" id="MobiDB-lite"/>
    </source>
</evidence>
<gene>
    <name evidence="2" type="ORF">B296_00003689</name>
</gene>
<dbReference type="AlphaFoldDB" id="A0A427B9V6"/>
<feature type="compositionally biased region" description="Basic and acidic residues" evidence="1">
    <location>
        <begin position="105"/>
        <end position="118"/>
    </location>
</feature>
<accession>A0A427B9V6</accession>
<comment type="caution">
    <text evidence="2">The sequence shown here is derived from an EMBL/GenBank/DDBJ whole genome shotgun (WGS) entry which is preliminary data.</text>
</comment>
<dbReference type="Proteomes" id="UP000287651">
    <property type="component" value="Unassembled WGS sequence"/>
</dbReference>
<name>A0A427B9V6_ENSVE</name>
<protein>
    <submittedName>
        <fullName evidence="2">Uncharacterized protein</fullName>
    </submittedName>
</protein>
<proteinExistence type="predicted"/>